<dbReference type="Proteomes" id="UP000038045">
    <property type="component" value="Unplaced"/>
</dbReference>
<protein>
    <submittedName>
        <fullName evidence="3">Secreted protein</fullName>
    </submittedName>
</protein>
<name>A0A0N4ZJD0_PARTI</name>
<proteinExistence type="predicted"/>
<dbReference type="WBParaSite" id="PTRK_0000803500.1">
    <property type="protein sequence ID" value="PTRK_0000803500.1"/>
    <property type="gene ID" value="PTRK_0000803500"/>
</dbReference>
<feature type="chain" id="PRO_5005891798" evidence="1">
    <location>
        <begin position="22"/>
        <end position="244"/>
    </location>
</feature>
<dbReference type="AlphaFoldDB" id="A0A0N4ZJD0"/>
<evidence type="ECO:0000256" key="1">
    <source>
        <dbReference type="SAM" id="SignalP"/>
    </source>
</evidence>
<evidence type="ECO:0000313" key="2">
    <source>
        <dbReference type="Proteomes" id="UP000038045"/>
    </source>
</evidence>
<evidence type="ECO:0000313" key="3">
    <source>
        <dbReference type="WBParaSite" id="PTRK_0000803500.1"/>
    </source>
</evidence>
<sequence length="244" mass="27163">MKIFITYINFILISVSLLVDSCTIPAGSKLLQNPTFKAYVFLPKSWTWDTTSSSPSVGIRKKFSLIGGTGSQQTSPEAVITTIDGDIRSVVKDVVKNMGLNFFGANFSLTTPASQIPQMPLITIDQVIDYCLSTQVTNKAIDNNLVEEPTTETPTSKPFTCTECYVMEENSVKYIIKDITKIQCADIFDTTSGMVPYSQLLTFKTENTPLYYDFYWDILGDRIRTALQKEGIIFDSPMESSPST</sequence>
<keyword evidence="1" id="KW-0732">Signal</keyword>
<accession>A0A0N4ZJD0</accession>
<keyword evidence="2" id="KW-1185">Reference proteome</keyword>
<organism evidence="2 3">
    <name type="scientific">Parastrongyloides trichosuri</name>
    <name type="common">Possum-specific nematode worm</name>
    <dbReference type="NCBI Taxonomy" id="131310"/>
    <lineage>
        <taxon>Eukaryota</taxon>
        <taxon>Metazoa</taxon>
        <taxon>Ecdysozoa</taxon>
        <taxon>Nematoda</taxon>
        <taxon>Chromadorea</taxon>
        <taxon>Rhabditida</taxon>
        <taxon>Tylenchina</taxon>
        <taxon>Panagrolaimomorpha</taxon>
        <taxon>Strongyloidoidea</taxon>
        <taxon>Strongyloididae</taxon>
        <taxon>Parastrongyloides</taxon>
    </lineage>
</organism>
<feature type="signal peptide" evidence="1">
    <location>
        <begin position="1"/>
        <end position="21"/>
    </location>
</feature>
<reference evidence="3" key="1">
    <citation type="submission" date="2017-02" db="UniProtKB">
        <authorList>
            <consortium name="WormBaseParasite"/>
        </authorList>
    </citation>
    <scope>IDENTIFICATION</scope>
</reference>